<evidence type="ECO:0000256" key="1">
    <source>
        <dbReference type="SAM" id="MobiDB-lite"/>
    </source>
</evidence>
<proteinExistence type="predicted"/>
<evidence type="ECO:0000313" key="2">
    <source>
        <dbReference type="EMBL" id="KLK90065.1"/>
    </source>
</evidence>
<gene>
    <name evidence="2" type="ORF">AA309_27995</name>
</gene>
<dbReference type="STRING" id="1225564.AA309_27995"/>
<evidence type="ECO:0000313" key="3">
    <source>
        <dbReference type="Proteomes" id="UP000035489"/>
    </source>
</evidence>
<dbReference type="AlphaFoldDB" id="A0A0H1R4C3"/>
<feature type="compositionally biased region" description="Polar residues" evidence="1">
    <location>
        <begin position="10"/>
        <end position="20"/>
    </location>
</feature>
<dbReference type="OrthoDB" id="8256497at2"/>
<protein>
    <submittedName>
        <fullName evidence="2">Uncharacterized protein</fullName>
    </submittedName>
</protein>
<name>A0A0H1R4C3_9HYPH</name>
<accession>A0A0H1R4C3</accession>
<organism evidence="2 3">
    <name type="scientific">Microvirga vignae</name>
    <dbReference type="NCBI Taxonomy" id="1225564"/>
    <lineage>
        <taxon>Bacteria</taxon>
        <taxon>Pseudomonadati</taxon>
        <taxon>Pseudomonadota</taxon>
        <taxon>Alphaproteobacteria</taxon>
        <taxon>Hyphomicrobiales</taxon>
        <taxon>Methylobacteriaceae</taxon>
        <taxon>Microvirga</taxon>
    </lineage>
</organism>
<dbReference type="PATRIC" id="fig|1225564.3.peg.115"/>
<sequence>MASPRKITANRVNAQRSTGPRSALGKAQSRHNAIKHGLAIPASALPELAPEIAALAKTIAKDAADDPFVLQAAMRVAEAAVEVNRVRRVRRELLDQVLSDPELHDPPLAKETMPDRPVSVKYTHAMRVQAYRDGTREQQRQAELAQITELWAYECKVEGTKRRRAAAKERTKQRAIRWAELERLDRYERRALSRRNTAIRALEEAQAAAQDYEDQ</sequence>
<keyword evidence="3" id="KW-1185">Reference proteome</keyword>
<reference evidence="2 3" key="1">
    <citation type="submission" date="2015-05" db="EMBL/GenBank/DDBJ databases">
        <title>Draft genome sequence of Microvirga vignae strain BR3299, a novel nitrogen fixing bacteria isolated from Brazil semi-aired region.</title>
        <authorList>
            <person name="Zilli J.E."/>
            <person name="Passos S.R."/>
            <person name="Leite J."/>
            <person name="Baldani J.I."/>
            <person name="Xavier G.R."/>
            <person name="Rumjaneck N.G."/>
            <person name="Simoes-Araujo J.L."/>
        </authorList>
    </citation>
    <scope>NUCLEOTIDE SEQUENCE [LARGE SCALE GENOMIC DNA]</scope>
    <source>
        <strain evidence="2 3">BR3299</strain>
    </source>
</reference>
<dbReference type="RefSeq" id="WP_047192307.1">
    <property type="nucleotide sequence ID" value="NZ_LCYG01000102.1"/>
</dbReference>
<comment type="caution">
    <text evidence="2">The sequence shown here is derived from an EMBL/GenBank/DDBJ whole genome shotgun (WGS) entry which is preliminary data.</text>
</comment>
<feature type="region of interest" description="Disordered" evidence="1">
    <location>
        <begin position="1"/>
        <end position="27"/>
    </location>
</feature>
<dbReference type="EMBL" id="LCYG01000102">
    <property type="protein sequence ID" value="KLK90065.1"/>
    <property type="molecule type" value="Genomic_DNA"/>
</dbReference>
<dbReference type="Proteomes" id="UP000035489">
    <property type="component" value="Unassembled WGS sequence"/>
</dbReference>